<dbReference type="Pfam" id="PF19745">
    <property type="entry name" value="FUT8_N_cat"/>
    <property type="match status" value="1"/>
</dbReference>
<dbReference type="Proteomes" id="UP000007875">
    <property type="component" value="Unassembled WGS sequence"/>
</dbReference>
<organism evidence="5 6">
    <name type="scientific">Ciona savignyi</name>
    <name type="common">Pacific transparent sea squirt</name>
    <dbReference type="NCBI Taxonomy" id="51511"/>
    <lineage>
        <taxon>Eukaryota</taxon>
        <taxon>Metazoa</taxon>
        <taxon>Chordata</taxon>
        <taxon>Tunicata</taxon>
        <taxon>Ascidiacea</taxon>
        <taxon>Phlebobranchia</taxon>
        <taxon>Cionidae</taxon>
        <taxon>Ciona</taxon>
    </lineage>
</organism>
<dbReference type="InterPro" id="IPR027350">
    <property type="entry name" value="GT23_dom"/>
</dbReference>
<dbReference type="InterPro" id="IPR045573">
    <property type="entry name" value="Fut8_N_cat"/>
</dbReference>
<evidence type="ECO:0000259" key="4">
    <source>
        <dbReference type="PROSITE" id="PS51659"/>
    </source>
</evidence>
<dbReference type="AlphaFoldDB" id="H2YUR6"/>
<evidence type="ECO:0000313" key="5">
    <source>
        <dbReference type="Ensembl" id="ENSCSAVP00000009076.1"/>
    </source>
</evidence>
<dbReference type="GeneTree" id="ENSGT00940000174328"/>
<proteinExistence type="inferred from homology"/>
<dbReference type="HOGENOM" id="CLU_1357348_0_0_1"/>
<evidence type="ECO:0000256" key="1">
    <source>
        <dbReference type="ARBA" id="ARBA00022676"/>
    </source>
</evidence>
<dbReference type="PROSITE" id="PS51659">
    <property type="entry name" value="GT23"/>
    <property type="match status" value="1"/>
</dbReference>
<accession>H2YUR6</accession>
<reference evidence="5" key="2">
    <citation type="submission" date="2025-08" db="UniProtKB">
        <authorList>
            <consortium name="Ensembl"/>
        </authorList>
    </citation>
    <scope>IDENTIFICATION</scope>
</reference>
<feature type="domain" description="GT23" evidence="4">
    <location>
        <begin position="112"/>
        <end position="202"/>
    </location>
</feature>
<reference evidence="6" key="1">
    <citation type="submission" date="2003-08" db="EMBL/GenBank/DDBJ databases">
        <authorList>
            <person name="Birren B."/>
            <person name="Nusbaum C."/>
            <person name="Abebe A."/>
            <person name="Abouelleil A."/>
            <person name="Adekoya E."/>
            <person name="Ait-zahra M."/>
            <person name="Allen N."/>
            <person name="Allen T."/>
            <person name="An P."/>
            <person name="Anderson M."/>
            <person name="Anderson S."/>
            <person name="Arachchi H."/>
            <person name="Armbruster J."/>
            <person name="Bachantsang P."/>
            <person name="Baldwin J."/>
            <person name="Barry A."/>
            <person name="Bayul T."/>
            <person name="Blitshsteyn B."/>
            <person name="Bloom T."/>
            <person name="Blye J."/>
            <person name="Boguslavskiy L."/>
            <person name="Borowsky M."/>
            <person name="Boukhgalter B."/>
            <person name="Brunache A."/>
            <person name="Butler J."/>
            <person name="Calixte N."/>
            <person name="Calvo S."/>
            <person name="Camarata J."/>
            <person name="Campo K."/>
            <person name="Chang J."/>
            <person name="Cheshatsang Y."/>
            <person name="Citroen M."/>
            <person name="Collymore A."/>
            <person name="Considine T."/>
            <person name="Cook A."/>
            <person name="Cooke P."/>
            <person name="Corum B."/>
            <person name="Cuomo C."/>
            <person name="David R."/>
            <person name="Dawoe T."/>
            <person name="Degray S."/>
            <person name="Dodge S."/>
            <person name="Dooley K."/>
            <person name="Dorje P."/>
            <person name="Dorjee K."/>
            <person name="Dorris L."/>
            <person name="Duffey N."/>
            <person name="Dupes A."/>
            <person name="Elkins T."/>
            <person name="Engels R."/>
            <person name="Erickson J."/>
            <person name="Farina A."/>
            <person name="Faro S."/>
            <person name="Ferreira P."/>
            <person name="Fischer H."/>
            <person name="Fitzgerald M."/>
            <person name="Foley K."/>
            <person name="Gage D."/>
            <person name="Galagan J."/>
            <person name="Gearin G."/>
            <person name="Gnerre S."/>
            <person name="Gnirke A."/>
            <person name="Goyette A."/>
            <person name="Graham J."/>
            <person name="Grandbois E."/>
            <person name="Gyaltsen K."/>
            <person name="Hafez N."/>
            <person name="Hagopian D."/>
            <person name="Hagos B."/>
            <person name="Hall J."/>
            <person name="Hatcher B."/>
            <person name="Heller A."/>
            <person name="Higgins H."/>
            <person name="Honan T."/>
            <person name="Horn A."/>
            <person name="Houde N."/>
            <person name="Hughes L."/>
            <person name="Hulme W."/>
            <person name="Husby E."/>
            <person name="Iliev I."/>
            <person name="Jaffe D."/>
            <person name="Jones C."/>
            <person name="Kamal M."/>
            <person name="Kamat A."/>
            <person name="Kamvysselis M."/>
            <person name="Karlsson E."/>
            <person name="Kells C."/>
            <person name="Kieu A."/>
            <person name="Kisner P."/>
            <person name="Kodira C."/>
            <person name="Kulbokas E."/>
            <person name="Labutti K."/>
            <person name="Lama D."/>
            <person name="Landers T."/>
            <person name="Leger J."/>
            <person name="Levine S."/>
            <person name="Lewis D."/>
            <person name="Lewis T."/>
            <person name="Lindblad-toh K."/>
            <person name="Liu X."/>
            <person name="Lokyitsang T."/>
            <person name="Lokyitsang Y."/>
            <person name="Lucien O."/>
            <person name="Lui A."/>
            <person name="Ma L.J."/>
            <person name="Mabbitt R."/>
            <person name="Macdonald J."/>
            <person name="Maclean C."/>
            <person name="Major J."/>
            <person name="Manning J."/>
            <person name="Marabella R."/>
            <person name="Maru K."/>
            <person name="Matthews C."/>
            <person name="Mauceli E."/>
            <person name="Mccarthy M."/>
            <person name="Mcdonough S."/>
            <person name="Mcghee T."/>
            <person name="Meldrim J."/>
            <person name="Meneus L."/>
            <person name="Mesirov J."/>
            <person name="Mihalev A."/>
            <person name="Mihova T."/>
            <person name="Mikkelsen T."/>
            <person name="Mlenga V."/>
            <person name="Moru K."/>
            <person name="Mozes J."/>
            <person name="Mulrain L."/>
            <person name="Munson G."/>
            <person name="Naylor J."/>
            <person name="Newes C."/>
            <person name="Nguyen C."/>
            <person name="Nguyen N."/>
            <person name="Nguyen T."/>
            <person name="Nicol R."/>
            <person name="Nielsen C."/>
            <person name="Nizzari M."/>
            <person name="Norbu C."/>
            <person name="Norbu N."/>
            <person name="O'donnell P."/>
            <person name="Okoawo O."/>
            <person name="O'leary S."/>
            <person name="Omotosho B."/>
            <person name="O'neill K."/>
            <person name="Osman S."/>
            <person name="Parker S."/>
            <person name="Perrin D."/>
            <person name="Phunkhang P."/>
            <person name="Piqani B."/>
            <person name="Purcell S."/>
            <person name="Rachupka T."/>
            <person name="Ramasamy U."/>
            <person name="Rameau R."/>
            <person name="Ray V."/>
            <person name="Raymond C."/>
            <person name="Retta R."/>
            <person name="Richardson S."/>
            <person name="Rise C."/>
            <person name="Rodriguez J."/>
            <person name="Rogers J."/>
            <person name="Rogov P."/>
            <person name="Rutman M."/>
            <person name="Schupbach R."/>
            <person name="Seaman C."/>
            <person name="Settipalli S."/>
            <person name="Sharpe T."/>
            <person name="Sheridan J."/>
            <person name="Sherpa N."/>
            <person name="Shi J."/>
            <person name="Smirnov S."/>
            <person name="Smith C."/>
            <person name="Sougnez C."/>
            <person name="Spencer B."/>
            <person name="Stalker J."/>
            <person name="Stange-thomann N."/>
            <person name="Stavropoulos S."/>
            <person name="Stetson K."/>
            <person name="Stone C."/>
            <person name="Stone S."/>
            <person name="Stubbs M."/>
            <person name="Talamas J."/>
            <person name="Tchuinga P."/>
            <person name="Tenzing P."/>
            <person name="Tesfaye S."/>
            <person name="Theodore J."/>
            <person name="Thoulutsang Y."/>
            <person name="Topham K."/>
            <person name="Towey S."/>
            <person name="Tsamla T."/>
            <person name="Tsomo N."/>
            <person name="Vallee D."/>
            <person name="Vassiliev H."/>
            <person name="Venkataraman V."/>
            <person name="Vinson J."/>
            <person name="Vo A."/>
            <person name="Wade C."/>
            <person name="Wang S."/>
            <person name="Wangchuk T."/>
            <person name="Wangdi T."/>
            <person name="Whittaker C."/>
            <person name="Wilkinson J."/>
            <person name="Wu Y."/>
            <person name="Wyman D."/>
            <person name="Yadav S."/>
            <person name="Yang S."/>
            <person name="Yang X."/>
            <person name="Yeager S."/>
            <person name="Yee E."/>
            <person name="Young G."/>
            <person name="Zainoun J."/>
            <person name="Zembeck L."/>
            <person name="Zimmer A."/>
            <person name="Zody M."/>
            <person name="Lander E."/>
        </authorList>
    </citation>
    <scope>NUCLEOTIDE SEQUENCE [LARGE SCALE GENOMIC DNA]</scope>
</reference>
<dbReference type="InParanoid" id="H2YUR6"/>
<reference evidence="5" key="3">
    <citation type="submission" date="2025-09" db="UniProtKB">
        <authorList>
            <consortium name="Ensembl"/>
        </authorList>
    </citation>
    <scope>IDENTIFICATION</scope>
</reference>
<dbReference type="Ensembl" id="ENSCSAVT00000009190.1">
    <property type="protein sequence ID" value="ENSCSAVP00000009076.1"/>
    <property type="gene ID" value="ENSCSAVG00000005363.1"/>
</dbReference>
<dbReference type="GO" id="GO:0016758">
    <property type="term" value="F:hexosyltransferase activity"/>
    <property type="evidence" value="ECO:0007669"/>
    <property type="project" value="UniProtKB-UniRule"/>
</dbReference>
<comment type="similarity">
    <text evidence="3">Belongs to the glycosyltransferase 23 family.</text>
</comment>
<comment type="caution">
    <text evidence="3">Lacks conserved residue(s) required for the propagation of feature annotation.</text>
</comment>
<protein>
    <recommendedName>
        <fullName evidence="4">GT23 domain-containing protein</fullName>
    </recommendedName>
</protein>
<evidence type="ECO:0000256" key="2">
    <source>
        <dbReference type="ARBA" id="ARBA00022679"/>
    </source>
</evidence>
<keyword evidence="2 3" id="KW-0808">Transferase</keyword>
<name>H2YUR6_CIOSA</name>
<keyword evidence="1 3" id="KW-0328">Glycosyltransferase</keyword>
<keyword evidence="6" id="KW-1185">Reference proteome</keyword>
<sequence length="202" mass="23039">MSLGPLHSMMTITVVSKSVVKRGKLTRDLRNDLIDMWTAIEHNFVRLKALKDKTEGHVICKERLKSRYLAMDIKMEKLQSFDSAWQAKGSSKMALEIKNRINNLQNPLKCNDYGQLQVHVEECGFGCLMHDLISKLNIAISYNKTLSLLTANSVYLRSKNMSDYLQPVSDNCPEPADGKWFQPTTYTEIAAHKHCFIQSDIT</sequence>
<evidence type="ECO:0000256" key="3">
    <source>
        <dbReference type="PROSITE-ProRule" id="PRU00992"/>
    </source>
</evidence>
<evidence type="ECO:0000313" key="6">
    <source>
        <dbReference type="Proteomes" id="UP000007875"/>
    </source>
</evidence>